<feature type="transmembrane region" description="Helical" evidence="1">
    <location>
        <begin position="62"/>
        <end position="83"/>
    </location>
</feature>
<reference evidence="2 3" key="1">
    <citation type="submission" date="2018-08" db="EMBL/GenBank/DDBJ databases">
        <title>A genome reference for cultivated species of the human gut microbiota.</title>
        <authorList>
            <person name="Zou Y."/>
            <person name="Xue W."/>
            <person name="Luo G."/>
        </authorList>
    </citation>
    <scope>NUCLEOTIDE SEQUENCE [LARGE SCALE GENOMIC DNA]</scope>
    <source>
        <strain evidence="2 3">AM07-24</strain>
    </source>
</reference>
<keyword evidence="1" id="KW-1133">Transmembrane helix</keyword>
<gene>
    <name evidence="2" type="ORF">DW099_03200</name>
</gene>
<protein>
    <submittedName>
        <fullName evidence="2">Uncharacterized protein</fullName>
    </submittedName>
</protein>
<evidence type="ECO:0000256" key="1">
    <source>
        <dbReference type="SAM" id="Phobius"/>
    </source>
</evidence>
<accession>A0A415E726</accession>
<dbReference type="Proteomes" id="UP000284841">
    <property type="component" value="Unassembled WGS sequence"/>
</dbReference>
<evidence type="ECO:0000313" key="3">
    <source>
        <dbReference type="Proteomes" id="UP000284841"/>
    </source>
</evidence>
<dbReference type="RefSeq" id="WP_118333689.1">
    <property type="nucleotide sequence ID" value="NZ_AP025568.1"/>
</dbReference>
<organism evidence="2 3">
    <name type="scientific">Emergencia timonensis</name>
    <dbReference type="NCBI Taxonomy" id="1776384"/>
    <lineage>
        <taxon>Bacteria</taxon>
        <taxon>Bacillati</taxon>
        <taxon>Bacillota</taxon>
        <taxon>Clostridia</taxon>
        <taxon>Peptostreptococcales</taxon>
        <taxon>Anaerovoracaceae</taxon>
        <taxon>Emergencia</taxon>
    </lineage>
</organism>
<keyword evidence="1" id="KW-0472">Membrane</keyword>
<name>A0A415E726_9FIRM</name>
<dbReference type="EMBL" id="QRMS01000001">
    <property type="protein sequence ID" value="RHJ89593.1"/>
    <property type="molecule type" value="Genomic_DNA"/>
</dbReference>
<evidence type="ECO:0000313" key="2">
    <source>
        <dbReference type="EMBL" id="RHJ89593.1"/>
    </source>
</evidence>
<keyword evidence="3" id="KW-1185">Reference proteome</keyword>
<keyword evidence="1" id="KW-0812">Transmembrane</keyword>
<proteinExistence type="predicted"/>
<comment type="caution">
    <text evidence="2">The sequence shown here is derived from an EMBL/GenBank/DDBJ whole genome shotgun (WGS) entry which is preliminary data.</text>
</comment>
<feature type="transmembrane region" description="Helical" evidence="1">
    <location>
        <begin position="20"/>
        <end position="42"/>
    </location>
</feature>
<dbReference type="AlphaFoldDB" id="A0A415E726"/>
<sequence length="84" mass="8805">MNRSNVLQFVLETAVARGFAFRDIAAFLLLNTLAIPVVEIALAPCASGMGLQHVLRRMGIGFAHAAAPCCTSHLGLVAVCVILA</sequence>